<evidence type="ECO:0008006" key="14">
    <source>
        <dbReference type="Google" id="ProtNLM"/>
    </source>
</evidence>
<reference evidence="11 12" key="1">
    <citation type="submission" date="2016-02" db="EMBL/GenBank/DDBJ databases">
        <title>Draft genome sequence of Hydrogenophaga sp. LPB0072.</title>
        <authorList>
            <person name="Shin S.-K."/>
            <person name="Yi H."/>
        </authorList>
    </citation>
    <scope>NUCLEOTIDE SEQUENCE [LARGE SCALE GENOMIC DNA]</scope>
    <source>
        <strain evidence="11 12">LPB0072</strain>
    </source>
</reference>
<comment type="subcellular location">
    <subcellularLocation>
        <location evidence="2">Membrane</location>
        <topology evidence="2">Peripheral membrane protein</topology>
    </subcellularLocation>
</comment>
<dbReference type="GO" id="GO:0046933">
    <property type="term" value="F:proton-transporting ATP synthase activity, rotational mechanism"/>
    <property type="evidence" value="ECO:0007669"/>
    <property type="project" value="InterPro"/>
</dbReference>
<dbReference type="SUPFAM" id="SSF52943">
    <property type="entry name" value="ATP synthase (F1-ATPase), gamma subunit"/>
    <property type="match status" value="1"/>
</dbReference>
<gene>
    <name evidence="10" type="ORF">LPB072_21250</name>
    <name evidence="11" type="ORF">LPB72_12925</name>
</gene>
<dbReference type="AlphaFoldDB" id="A0A167HLR4"/>
<dbReference type="PRINTS" id="PR00126">
    <property type="entry name" value="ATPASEGAMMA"/>
</dbReference>
<dbReference type="Gene3D" id="1.10.287.80">
    <property type="entry name" value="ATP synthase, gamma subunit, helix hairpin domain"/>
    <property type="match status" value="1"/>
</dbReference>
<evidence type="ECO:0000256" key="5">
    <source>
        <dbReference type="ARBA" id="ARBA00022781"/>
    </source>
</evidence>
<dbReference type="RefSeq" id="WP_066091325.1">
    <property type="nucleotide sequence ID" value="NZ_CP017476.1"/>
</dbReference>
<name>A0A167HLR4_9BURK</name>
<evidence type="ECO:0000256" key="2">
    <source>
        <dbReference type="ARBA" id="ARBA00004170"/>
    </source>
</evidence>
<dbReference type="Proteomes" id="UP000185680">
    <property type="component" value="Chromosome"/>
</dbReference>
<dbReference type="KEGG" id="hyl:LPB072_21250"/>
<dbReference type="EMBL" id="CP017476">
    <property type="protein sequence ID" value="AOW14969.1"/>
    <property type="molecule type" value="Genomic_DNA"/>
</dbReference>
<dbReference type="Gene3D" id="3.40.1380.10">
    <property type="match status" value="1"/>
</dbReference>
<evidence type="ECO:0000256" key="6">
    <source>
        <dbReference type="ARBA" id="ARBA00023065"/>
    </source>
</evidence>
<accession>A0A167HLR4</accession>
<dbReference type="PANTHER" id="PTHR11693">
    <property type="entry name" value="ATP SYNTHASE GAMMA CHAIN"/>
    <property type="match status" value="1"/>
</dbReference>
<comment type="function">
    <text evidence="1">Produces ATP from ADP in the presence of a proton gradient across the membrane. The gamma chain is believed to be important in regulating ATPase activity and the flow of protons through the CF(0) complex.</text>
</comment>
<sequence>MEQRAADVQARLATVSSFGELVGAMQGVAAARAEHARKLIAGTNAYARAVANAMGQALALVPADHRSTPQTTGRRPLWILFCAEQAFNGGLSDKVLSAVPDIVRERVMLLGAQGMRLAPLQGIEPEWSGSLIAHADAVVPASDRLQAALAQAMAREPASHVEMVFTEVGEGNQFEVVRQRLLPLDLDTLHRVQGANPLIHLAPQRLLDQLIDEYLSARLTHALLHSHCAENLSRLQAMAAAHDNVTHMAEDLAADARRLRQEAITEEIVELAAGLQALRGGKDARG</sequence>
<keyword evidence="4" id="KW-0813">Transport</keyword>
<dbReference type="STRING" id="1763535.LPB072_21250"/>
<keyword evidence="8" id="KW-0139">CF(1)</keyword>
<evidence type="ECO:0000313" key="12">
    <source>
        <dbReference type="Proteomes" id="UP000185657"/>
    </source>
</evidence>
<keyword evidence="5" id="KW-0375">Hydrogen ion transport</keyword>
<keyword evidence="9" id="KW-0066">ATP synthesis</keyword>
<proteinExistence type="inferred from homology"/>
<reference evidence="10 13" key="2">
    <citation type="submission" date="2016-10" db="EMBL/GenBank/DDBJ databases">
        <title>Hydorgenophaga sp. LPB0072 isolated from gastropod.</title>
        <authorList>
            <person name="Kim E."/>
            <person name="Yi H."/>
        </authorList>
    </citation>
    <scope>NUCLEOTIDE SEQUENCE [LARGE SCALE GENOMIC DNA]</scope>
    <source>
        <strain evidence="10 13">LPB0072</strain>
    </source>
</reference>
<keyword evidence="12" id="KW-1185">Reference proteome</keyword>
<keyword evidence="6" id="KW-0406">Ion transport</keyword>
<evidence type="ECO:0000256" key="1">
    <source>
        <dbReference type="ARBA" id="ARBA00003456"/>
    </source>
</evidence>
<dbReference type="Proteomes" id="UP000185657">
    <property type="component" value="Unassembled WGS sequence"/>
</dbReference>
<evidence type="ECO:0000256" key="4">
    <source>
        <dbReference type="ARBA" id="ARBA00022448"/>
    </source>
</evidence>
<dbReference type="PANTHER" id="PTHR11693:SF22">
    <property type="entry name" value="ATP SYNTHASE SUBUNIT GAMMA, MITOCHONDRIAL"/>
    <property type="match status" value="1"/>
</dbReference>
<dbReference type="OrthoDB" id="187217at2"/>
<comment type="similarity">
    <text evidence="3">Belongs to the ATPase gamma chain family.</text>
</comment>
<evidence type="ECO:0000256" key="7">
    <source>
        <dbReference type="ARBA" id="ARBA00023136"/>
    </source>
</evidence>
<evidence type="ECO:0000313" key="10">
    <source>
        <dbReference type="EMBL" id="AOW14969.1"/>
    </source>
</evidence>
<organism evidence="10 13">
    <name type="scientific">Hydrogenophaga crassostreae</name>
    <dbReference type="NCBI Taxonomy" id="1763535"/>
    <lineage>
        <taxon>Bacteria</taxon>
        <taxon>Pseudomonadati</taxon>
        <taxon>Pseudomonadota</taxon>
        <taxon>Betaproteobacteria</taxon>
        <taxon>Burkholderiales</taxon>
        <taxon>Comamonadaceae</taxon>
        <taxon>Hydrogenophaga</taxon>
    </lineage>
</organism>
<dbReference type="Pfam" id="PF00231">
    <property type="entry name" value="ATP-synt"/>
    <property type="match status" value="1"/>
</dbReference>
<dbReference type="GO" id="GO:0045259">
    <property type="term" value="C:proton-transporting ATP synthase complex"/>
    <property type="evidence" value="ECO:0007669"/>
    <property type="project" value="UniProtKB-KW"/>
</dbReference>
<evidence type="ECO:0000256" key="9">
    <source>
        <dbReference type="ARBA" id="ARBA00023310"/>
    </source>
</evidence>
<evidence type="ECO:0000256" key="3">
    <source>
        <dbReference type="ARBA" id="ARBA00007681"/>
    </source>
</evidence>
<dbReference type="InterPro" id="IPR035968">
    <property type="entry name" value="ATP_synth_F1_ATPase_gsu"/>
</dbReference>
<keyword evidence="7" id="KW-0472">Membrane</keyword>
<evidence type="ECO:0000313" key="11">
    <source>
        <dbReference type="EMBL" id="OAD41421.1"/>
    </source>
</evidence>
<evidence type="ECO:0000313" key="13">
    <source>
        <dbReference type="Proteomes" id="UP000185680"/>
    </source>
</evidence>
<dbReference type="EMBL" id="LVWD01000016">
    <property type="protein sequence ID" value="OAD41421.1"/>
    <property type="molecule type" value="Genomic_DNA"/>
</dbReference>
<evidence type="ECO:0000256" key="8">
    <source>
        <dbReference type="ARBA" id="ARBA00023196"/>
    </source>
</evidence>
<protein>
    <recommendedName>
        <fullName evidence="14">F0F1 ATP synthase subunit gamma</fullName>
    </recommendedName>
</protein>
<dbReference type="InterPro" id="IPR000131">
    <property type="entry name" value="ATP_synth_F1_gsu"/>
</dbReference>